<dbReference type="CDD" id="cd08366">
    <property type="entry name" value="APC10"/>
    <property type="match status" value="1"/>
</dbReference>
<dbReference type="SMART" id="SM01337">
    <property type="entry name" value="APC10"/>
    <property type="match status" value="1"/>
</dbReference>
<evidence type="ECO:0000256" key="3">
    <source>
        <dbReference type="ARBA" id="ARBA00022618"/>
    </source>
</evidence>
<dbReference type="WBParaSite" id="MCOS_0000254101-mRNA-1">
    <property type="protein sequence ID" value="MCOS_0000254101-mRNA-1"/>
    <property type="gene ID" value="MCOS_0000254101"/>
</dbReference>
<dbReference type="PROSITE" id="PS51284">
    <property type="entry name" value="DOC"/>
    <property type="match status" value="1"/>
</dbReference>
<keyword evidence="5 7" id="KW-0833">Ubl conjugation pathway</keyword>
<accession>A0A0R3U6V9</accession>
<dbReference type="InterPro" id="IPR016901">
    <property type="entry name" value="APC10/Doc1"/>
</dbReference>
<dbReference type="EMBL" id="UXSR01000430">
    <property type="protein sequence ID" value="VDD76539.1"/>
    <property type="molecule type" value="Genomic_DNA"/>
</dbReference>
<evidence type="ECO:0000256" key="4">
    <source>
        <dbReference type="ARBA" id="ARBA00022776"/>
    </source>
</evidence>
<keyword evidence="6 7" id="KW-0131">Cell cycle</keyword>
<dbReference type="SUPFAM" id="SSF49785">
    <property type="entry name" value="Galactose-binding domain-like"/>
    <property type="match status" value="1"/>
</dbReference>
<name>A0A0R3U6V9_MESCO</name>
<dbReference type="GO" id="GO:0070979">
    <property type="term" value="P:protein K11-linked ubiquitination"/>
    <property type="evidence" value="ECO:0007669"/>
    <property type="project" value="TreeGrafter"/>
</dbReference>
<keyword evidence="10" id="KW-1185">Reference proteome</keyword>
<evidence type="ECO:0000259" key="8">
    <source>
        <dbReference type="PROSITE" id="PS51284"/>
    </source>
</evidence>
<dbReference type="OrthoDB" id="24948at2759"/>
<dbReference type="PANTHER" id="PTHR12936:SF0">
    <property type="entry name" value="ANAPHASE-PROMOTING COMPLEX SUBUNIT 10"/>
    <property type="match status" value="1"/>
</dbReference>
<evidence type="ECO:0000313" key="10">
    <source>
        <dbReference type="Proteomes" id="UP000267029"/>
    </source>
</evidence>
<protein>
    <recommendedName>
        <fullName evidence="2 7">Anaphase-promoting complex subunit 10</fullName>
    </recommendedName>
</protein>
<evidence type="ECO:0000256" key="1">
    <source>
        <dbReference type="ARBA" id="ARBA00006762"/>
    </source>
</evidence>
<evidence type="ECO:0000313" key="9">
    <source>
        <dbReference type="EMBL" id="VDD76539.1"/>
    </source>
</evidence>
<evidence type="ECO:0000256" key="2">
    <source>
        <dbReference type="ARBA" id="ARBA00013927"/>
    </source>
</evidence>
<dbReference type="Gene3D" id="2.60.120.260">
    <property type="entry name" value="Galactose-binding domain-like"/>
    <property type="match status" value="1"/>
</dbReference>
<feature type="domain" description="DOC" evidence="8">
    <location>
        <begin position="1"/>
        <end position="185"/>
    </location>
</feature>
<evidence type="ECO:0000313" key="11">
    <source>
        <dbReference type="WBParaSite" id="MCOS_0000254101-mRNA-1"/>
    </source>
</evidence>
<dbReference type="AlphaFoldDB" id="A0A0R3U6V9"/>
<dbReference type="GO" id="GO:0005680">
    <property type="term" value="C:anaphase-promoting complex"/>
    <property type="evidence" value="ECO:0007669"/>
    <property type="project" value="InterPro"/>
</dbReference>
<dbReference type="GO" id="GO:0031145">
    <property type="term" value="P:anaphase-promoting complex-dependent catabolic process"/>
    <property type="evidence" value="ECO:0007669"/>
    <property type="project" value="InterPro"/>
</dbReference>
<dbReference type="PIRSF" id="PIRSF028841">
    <property type="entry name" value="APC10_sub"/>
    <property type="match status" value="1"/>
</dbReference>
<reference evidence="9 10" key="2">
    <citation type="submission" date="2018-10" db="EMBL/GenBank/DDBJ databases">
        <authorList>
            <consortium name="Pathogen Informatics"/>
        </authorList>
    </citation>
    <scope>NUCLEOTIDE SEQUENCE [LARGE SCALE GENOMIC DNA]</scope>
</reference>
<comment type="function">
    <text evidence="7">Component of the anaphase promoting complex/cyclosome (APC/C), a cell cycle-regulated E3 ubiquitin-protein ligase complex that controls progression through mitosis and the G1 phase of the cell cycle.</text>
</comment>
<comment type="similarity">
    <text evidence="1 7">Belongs to the APC10 family.</text>
</comment>
<dbReference type="InterPro" id="IPR008979">
    <property type="entry name" value="Galactose-bd-like_sf"/>
</dbReference>
<dbReference type="GO" id="GO:0051301">
    <property type="term" value="P:cell division"/>
    <property type="evidence" value="ECO:0007669"/>
    <property type="project" value="UniProtKB-KW"/>
</dbReference>
<evidence type="ECO:0000256" key="5">
    <source>
        <dbReference type="ARBA" id="ARBA00022786"/>
    </source>
</evidence>
<gene>
    <name evidence="9" type="ORF">MCOS_LOCUS2542</name>
</gene>
<evidence type="ECO:0000256" key="6">
    <source>
        <dbReference type="ARBA" id="ARBA00023306"/>
    </source>
</evidence>
<dbReference type="InterPro" id="IPR004939">
    <property type="entry name" value="APC_su10/DOC_dom"/>
</dbReference>
<evidence type="ECO:0000256" key="7">
    <source>
        <dbReference type="PIRNR" id="PIRNR028841"/>
    </source>
</evidence>
<sequence>MNTRIKIATTVDIAEKEREGKVYDVCDRAVWCLSSCKNNHGIDQLLSDSLDTYWQSDGPQPHTVTVQFPQKTAVSEICLYNDYKVDESYTPSRLAIRVGNHVGDLIELTEVELHEPTGWSVIPLLWPNGSPVSLFTLQICVLANHQNGRDTHLRAIRIFSPVLHSGLEAQQTLFTKPEGRMFATIR</sequence>
<dbReference type="Pfam" id="PF03256">
    <property type="entry name" value="ANAPC10"/>
    <property type="match status" value="1"/>
</dbReference>
<organism evidence="11">
    <name type="scientific">Mesocestoides corti</name>
    <name type="common">Flatworm</name>
    <dbReference type="NCBI Taxonomy" id="53468"/>
    <lineage>
        <taxon>Eukaryota</taxon>
        <taxon>Metazoa</taxon>
        <taxon>Spiralia</taxon>
        <taxon>Lophotrochozoa</taxon>
        <taxon>Platyhelminthes</taxon>
        <taxon>Cestoda</taxon>
        <taxon>Eucestoda</taxon>
        <taxon>Cyclophyllidea</taxon>
        <taxon>Mesocestoididae</taxon>
        <taxon>Mesocestoides</taxon>
    </lineage>
</organism>
<keyword evidence="3 7" id="KW-0132">Cell division</keyword>
<proteinExistence type="inferred from homology"/>
<dbReference type="Proteomes" id="UP000267029">
    <property type="component" value="Unassembled WGS sequence"/>
</dbReference>
<keyword evidence="4 7" id="KW-0498">Mitosis</keyword>
<dbReference type="STRING" id="53468.A0A0R3U6V9"/>
<reference evidence="11" key="1">
    <citation type="submission" date="2017-02" db="UniProtKB">
        <authorList>
            <consortium name="WormBaseParasite"/>
        </authorList>
    </citation>
    <scope>IDENTIFICATION</scope>
</reference>
<dbReference type="PANTHER" id="PTHR12936">
    <property type="entry name" value="ANAPHASE-PROMOTING COMPLEX 10"/>
    <property type="match status" value="1"/>
</dbReference>